<dbReference type="AlphaFoldDB" id="A0A9N9MR56"/>
<evidence type="ECO:0000313" key="3">
    <source>
        <dbReference type="Proteomes" id="UP001152799"/>
    </source>
</evidence>
<accession>A0A9N9MR56</accession>
<dbReference type="OrthoDB" id="362021at2759"/>
<keyword evidence="3" id="KW-1185">Reference proteome</keyword>
<name>A0A9N9MR56_9CUCU</name>
<feature type="region of interest" description="Disordered" evidence="1">
    <location>
        <begin position="1"/>
        <end position="28"/>
    </location>
</feature>
<proteinExistence type="predicted"/>
<protein>
    <submittedName>
        <fullName evidence="2">Uncharacterized protein</fullName>
    </submittedName>
</protein>
<evidence type="ECO:0000313" key="2">
    <source>
        <dbReference type="EMBL" id="CAG9769850.1"/>
    </source>
</evidence>
<feature type="region of interest" description="Disordered" evidence="1">
    <location>
        <begin position="53"/>
        <end position="76"/>
    </location>
</feature>
<dbReference type="Proteomes" id="UP001152799">
    <property type="component" value="Chromosome 6"/>
</dbReference>
<organism evidence="2 3">
    <name type="scientific">Ceutorhynchus assimilis</name>
    <name type="common">cabbage seed weevil</name>
    <dbReference type="NCBI Taxonomy" id="467358"/>
    <lineage>
        <taxon>Eukaryota</taxon>
        <taxon>Metazoa</taxon>
        <taxon>Ecdysozoa</taxon>
        <taxon>Arthropoda</taxon>
        <taxon>Hexapoda</taxon>
        <taxon>Insecta</taxon>
        <taxon>Pterygota</taxon>
        <taxon>Neoptera</taxon>
        <taxon>Endopterygota</taxon>
        <taxon>Coleoptera</taxon>
        <taxon>Polyphaga</taxon>
        <taxon>Cucujiformia</taxon>
        <taxon>Curculionidae</taxon>
        <taxon>Ceutorhynchinae</taxon>
        <taxon>Ceutorhynchus</taxon>
    </lineage>
</organism>
<dbReference type="EMBL" id="OU892282">
    <property type="protein sequence ID" value="CAG9769850.1"/>
    <property type="molecule type" value="Genomic_DNA"/>
</dbReference>
<feature type="compositionally biased region" description="Basic residues" evidence="1">
    <location>
        <begin position="60"/>
        <end position="71"/>
    </location>
</feature>
<evidence type="ECO:0000256" key="1">
    <source>
        <dbReference type="SAM" id="MobiDB-lite"/>
    </source>
</evidence>
<reference evidence="2" key="1">
    <citation type="submission" date="2022-01" db="EMBL/GenBank/DDBJ databases">
        <authorList>
            <person name="King R."/>
        </authorList>
    </citation>
    <scope>NUCLEOTIDE SEQUENCE</scope>
</reference>
<gene>
    <name evidence="2" type="ORF">CEUTPL_LOCUS10324</name>
</gene>
<sequence length="186" mass="21132">MTIDDAEPQERRKSAAARRSRLALSSSDSIQALSDQELKAQLQAVLKLDAENEDQANQTQKKKKKEPKKNKFVLSGDKRTIRTDKKAFIESLPKLACATFSARIDNTVSATSNLLTNKIRMDPAGYKFMFASRENAWASGEDISAKPETWTKEFPITVKSVKYYDICTAFKDLRVDFWDLDQENNE</sequence>